<keyword evidence="6 8" id="KW-0503">Monooxygenase</keyword>
<dbReference type="GO" id="GO:0005506">
    <property type="term" value="F:iron ion binding"/>
    <property type="evidence" value="ECO:0007669"/>
    <property type="project" value="InterPro"/>
</dbReference>
<dbReference type="GO" id="GO:0016705">
    <property type="term" value="F:oxidoreductase activity, acting on paired donors, with incorporation or reduction of molecular oxygen"/>
    <property type="evidence" value="ECO:0007669"/>
    <property type="project" value="InterPro"/>
</dbReference>
<evidence type="ECO:0000256" key="4">
    <source>
        <dbReference type="ARBA" id="ARBA00023002"/>
    </source>
</evidence>
<evidence type="ECO:0000256" key="7">
    <source>
        <dbReference type="PIRSR" id="PIRSR602401-1"/>
    </source>
</evidence>
<keyword evidence="2 7" id="KW-0349">Heme</keyword>
<sequence>MSTVESVYQIIFPWLIKLPTAQNRKFFEANKEFNEFISDIIKTRRDEVENQNGYNNGRVDLLTSMLELSNQEGIHTDSKQLRDEMVGFFVAGHDTTSMALSSSLYFLAKYPEMQERARGEVISVLGNEPIIPTTEQLKEMKYINAVIKESLRIYPPAAAIVPRKLTKPMKIGPYILPANVLCTMSIWQMNNNPKYWENPEQYNPERFLNNKKVHPLSWVPFSSGVRNCVGQNFTLMEQRVILSMLLLKYKWTLPENSINKDKLLLEPQYLLRPVDLKLVFTERNT</sequence>
<gene>
    <name evidence="9" type="ORF">FMOSSE_LOCUS12777</name>
</gene>
<dbReference type="InterPro" id="IPR002401">
    <property type="entry name" value="Cyt_P450_E_grp-I"/>
</dbReference>
<evidence type="ECO:0000256" key="6">
    <source>
        <dbReference type="ARBA" id="ARBA00023033"/>
    </source>
</evidence>
<dbReference type="InterPro" id="IPR017972">
    <property type="entry name" value="Cyt_P450_CS"/>
</dbReference>
<dbReference type="Gene3D" id="1.10.630.10">
    <property type="entry name" value="Cytochrome P450"/>
    <property type="match status" value="1"/>
</dbReference>
<protein>
    <submittedName>
        <fullName evidence="9">3328_t:CDS:1</fullName>
    </submittedName>
</protein>
<proteinExistence type="inferred from homology"/>
<dbReference type="PANTHER" id="PTHR24291">
    <property type="entry name" value="CYTOCHROME P450 FAMILY 4"/>
    <property type="match status" value="1"/>
</dbReference>
<dbReference type="AlphaFoldDB" id="A0A9N9EL74"/>
<dbReference type="Proteomes" id="UP000789375">
    <property type="component" value="Unassembled WGS sequence"/>
</dbReference>
<feature type="binding site" description="axial binding residue" evidence="7">
    <location>
        <position position="228"/>
    </location>
    <ligand>
        <name>heme</name>
        <dbReference type="ChEBI" id="CHEBI:30413"/>
    </ligand>
    <ligandPart>
        <name>Fe</name>
        <dbReference type="ChEBI" id="CHEBI:18248"/>
    </ligandPart>
</feature>
<dbReference type="PROSITE" id="PS00086">
    <property type="entry name" value="CYTOCHROME_P450"/>
    <property type="match status" value="1"/>
</dbReference>
<comment type="caution">
    <text evidence="9">The sequence shown here is derived from an EMBL/GenBank/DDBJ whole genome shotgun (WGS) entry which is preliminary data.</text>
</comment>
<comment type="similarity">
    <text evidence="1 8">Belongs to the cytochrome P450 family.</text>
</comment>
<dbReference type="GO" id="GO:0020037">
    <property type="term" value="F:heme binding"/>
    <property type="evidence" value="ECO:0007669"/>
    <property type="project" value="InterPro"/>
</dbReference>
<dbReference type="Pfam" id="PF00067">
    <property type="entry name" value="p450"/>
    <property type="match status" value="1"/>
</dbReference>
<evidence type="ECO:0000313" key="9">
    <source>
        <dbReference type="EMBL" id="CAG8678817.1"/>
    </source>
</evidence>
<evidence type="ECO:0000256" key="8">
    <source>
        <dbReference type="RuleBase" id="RU000461"/>
    </source>
</evidence>
<keyword evidence="3 7" id="KW-0479">Metal-binding</keyword>
<dbReference type="GO" id="GO:0004497">
    <property type="term" value="F:monooxygenase activity"/>
    <property type="evidence" value="ECO:0007669"/>
    <property type="project" value="UniProtKB-KW"/>
</dbReference>
<evidence type="ECO:0000256" key="1">
    <source>
        <dbReference type="ARBA" id="ARBA00010617"/>
    </source>
</evidence>
<dbReference type="InterPro" id="IPR001128">
    <property type="entry name" value="Cyt_P450"/>
</dbReference>
<evidence type="ECO:0000256" key="2">
    <source>
        <dbReference type="ARBA" id="ARBA00022617"/>
    </source>
</evidence>
<name>A0A9N9EL74_FUNMO</name>
<dbReference type="EMBL" id="CAJVPP010006491">
    <property type="protein sequence ID" value="CAG8678817.1"/>
    <property type="molecule type" value="Genomic_DNA"/>
</dbReference>
<dbReference type="PRINTS" id="PR00463">
    <property type="entry name" value="EP450I"/>
</dbReference>
<dbReference type="PRINTS" id="PR00385">
    <property type="entry name" value="P450"/>
</dbReference>
<dbReference type="InterPro" id="IPR036396">
    <property type="entry name" value="Cyt_P450_sf"/>
</dbReference>
<dbReference type="InterPro" id="IPR050196">
    <property type="entry name" value="Cytochrome_P450_Monoox"/>
</dbReference>
<evidence type="ECO:0000256" key="5">
    <source>
        <dbReference type="ARBA" id="ARBA00023004"/>
    </source>
</evidence>
<dbReference type="SUPFAM" id="SSF48264">
    <property type="entry name" value="Cytochrome P450"/>
    <property type="match status" value="1"/>
</dbReference>
<dbReference type="PANTHER" id="PTHR24291:SF50">
    <property type="entry name" value="BIFUNCTIONAL ALBAFLAVENONE MONOOXYGENASE_TERPENE SYNTHASE"/>
    <property type="match status" value="1"/>
</dbReference>
<keyword evidence="5 7" id="KW-0408">Iron</keyword>
<evidence type="ECO:0000256" key="3">
    <source>
        <dbReference type="ARBA" id="ARBA00022723"/>
    </source>
</evidence>
<keyword evidence="4 8" id="KW-0560">Oxidoreductase</keyword>
<reference evidence="9" key="1">
    <citation type="submission" date="2021-06" db="EMBL/GenBank/DDBJ databases">
        <authorList>
            <person name="Kallberg Y."/>
            <person name="Tangrot J."/>
            <person name="Rosling A."/>
        </authorList>
    </citation>
    <scope>NUCLEOTIDE SEQUENCE</scope>
    <source>
        <strain evidence="9">87-6 pot B 2015</strain>
    </source>
</reference>
<organism evidence="9 10">
    <name type="scientific">Funneliformis mosseae</name>
    <name type="common">Endomycorrhizal fungus</name>
    <name type="synonym">Glomus mosseae</name>
    <dbReference type="NCBI Taxonomy" id="27381"/>
    <lineage>
        <taxon>Eukaryota</taxon>
        <taxon>Fungi</taxon>
        <taxon>Fungi incertae sedis</taxon>
        <taxon>Mucoromycota</taxon>
        <taxon>Glomeromycotina</taxon>
        <taxon>Glomeromycetes</taxon>
        <taxon>Glomerales</taxon>
        <taxon>Glomeraceae</taxon>
        <taxon>Funneliformis</taxon>
    </lineage>
</organism>
<keyword evidence="10" id="KW-1185">Reference proteome</keyword>
<comment type="cofactor">
    <cofactor evidence="7">
        <name>heme</name>
        <dbReference type="ChEBI" id="CHEBI:30413"/>
    </cofactor>
</comment>
<evidence type="ECO:0000313" key="10">
    <source>
        <dbReference type="Proteomes" id="UP000789375"/>
    </source>
</evidence>
<accession>A0A9N9EL74</accession>